<dbReference type="KEGG" id="phu:Phum_PHUM462210"/>
<dbReference type="AlphaFoldDB" id="E0VVD7"/>
<dbReference type="InterPro" id="IPR001623">
    <property type="entry name" value="DnaJ_domain"/>
</dbReference>
<dbReference type="Proteomes" id="UP000009046">
    <property type="component" value="Unassembled WGS sequence"/>
</dbReference>
<dbReference type="PROSITE" id="PS50005">
    <property type="entry name" value="TPR"/>
    <property type="match status" value="2"/>
</dbReference>
<dbReference type="HOGENOM" id="CLU_015935_3_1_1"/>
<dbReference type="GeneID" id="8238448"/>
<dbReference type="SMART" id="SM00028">
    <property type="entry name" value="TPR"/>
    <property type="match status" value="7"/>
</dbReference>
<dbReference type="Pfam" id="PF00226">
    <property type="entry name" value="DnaJ"/>
    <property type="match status" value="1"/>
</dbReference>
<proteinExistence type="predicted"/>
<dbReference type="PANTHER" id="PTHR45188">
    <property type="entry name" value="DNAJ PROTEIN P58IPK HOMOLOG"/>
    <property type="match status" value="1"/>
</dbReference>
<dbReference type="STRING" id="121224.E0VVD7"/>
<dbReference type="CDD" id="cd06257">
    <property type="entry name" value="DnaJ"/>
    <property type="match status" value="1"/>
</dbReference>
<feature type="repeat" description="TPR" evidence="3">
    <location>
        <begin position="66"/>
        <end position="99"/>
    </location>
</feature>
<dbReference type="SMART" id="SM00271">
    <property type="entry name" value="DnaJ"/>
    <property type="match status" value="1"/>
</dbReference>
<sequence>MNNEYSIVTALDCFKNSTKNYKKSFKIFKSIAEEKKTEGNRLYMLKQYEEALPYYTEAISLQPKNASYYGNRSACYIMLSKFRNALEDARKAVSIDPTFVKGYVRMAKCFLVFGDITAAVSSISKAKELCPNSEIAENESKIVERVKYFKEDADNAYESKNYRRVVFCVDCMQAFGVNCTSYKLRKAECLALLGKYYEARVIANDVLELEQNPDAIYVRGLCVYYGESTGTLERASKLFQHALKLAPGHKRILEVYKKVKLLKQKKDEANNAFNSFKYQESLDLYSEALNVDPQNKIINAKLFFNRAIVASKLNKLNDAIADCTSALKLDEKYLKALQHRAWCYMQMQNYKEAVEDYEAVYKMKMTKENKRLLQQAKLELRKSNRKDYYKILGITKTATIDEIKKAYKKRALIHHPDRHINASEPERLGQEKKFKEVGEAYSVLSDPVKKVRYDNGQNLEYSEECDTDKFYAFFEGACNGNFNYTNFTFRYD</sequence>
<feature type="repeat" description="TPR" evidence="3">
    <location>
        <begin position="32"/>
        <end position="65"/>
    </location>
</feature>
<evidence type="ECO:0000256" key="3">
    <source>
        <dbReference type="PROSITE-ProRule" id="PRU00339"/>
    </source>
</evidence>
<feature type="domain" description="J" evidence="4">
    <location>
        <begin position="387"/>
        <end position="457"/>
    </location>
</feature>
<dbReference type="PANTHER" id="PTHR45188:SF2">
    <property type="entry name" value="DNAJ HOMOLOG SUBFAMILY C MEMBER 7"/>
    <property type="match status" value="1"/>
</dbReference>
<dbReference type="Pfam" id="PF07719">
    <property type="entry name" value="TPR_2"/>
    <property type="match status" value="1"/>
</dbReference>
<keyword evidence="2 3" id="KW-0802">TPR repeat</keyword>
<dbReference type="PROSITE" id="PS50076">
    <property type="entry name" value="DNAJ_2"/>
    <property type="match status" value="1"/>
</dbReference>
<organism>
    <name type="scientific">Pediculus humanus subsp. corporis</name>
    <name type="common">Body louse</name>
    <dbReference type="NCBI Taxonomy" id="121224"/>
    <lineage>
        <taxon>Eukaryota</taxon>
        <taxon>Metazoa</taxon>
        <taxon>Ecdysozoa</taxon>
        <taxon>Arthropoda</taxon>
        <taxon>Hexapoda</taxon>
        <taxon>Insecta</taxon>
        <taxon>Pterygota</taxon>
        <taxon>Neoptera</taxon>
        <taxon>Paraneoptera</taxon>
        <taxon>Psocodea</taxon>
        <taxon>Troctomorpha</taxon>
        <taxon>Phthiraptera</taxon>
        <taxon>Anoplura</taxon>
        <taxon>Pediculidae</taxon>
        <taxon>Pediculus</taxon>
    </lineage>
</organism>
<dbReference type="CTD" id="8238448"/>
<dbReference type="OMA" id="KMCLGLD"/>
<dbReference type="Gene3D" id="1.25.40.10">
    <property type="entry name" value="Tetratricopeptide repeat domain"/>
    <property type="match status" value="1"/>
</dbReference>
<keyword evidence="1" id="KW-0677">Repeat</keyword>
<dbReference type="OrthoDB" id="765884at2759"/>
<dbReference type="InterPro" id="IPR019734">
    <property type="entry name" value="TPR_rpt"/>
</dbReference>
<dbReference type="EnsemblMetazoa" id="PHUM462210-RA">
    <property type="protein sequence ID" value="PHUM462210-PA"/>
    <property type="gene ID" value="PHUM462210"/>
</dbReference>
<evidence type="ECO:0000256" key="1">
    <source>
        <dbReference type="ARBA" id="ARBA00022737"/>
    </source>
</evidence>
<dbReference type="InterPro" id="IPR036869">
    <property type="entry name" value="J_dom_sf"/>
</dbReference>
<dbReference type="EMBL" id="AAZO01005631">
    <property type="status" value="NOT_ANNOTATED_CDS"/>
    <property type="molecule type" value="Genomic_DNA"/>
</dbReference>
<dbReference type="InParanoid" id="E0VVD7"/>
<dbReference type="RefSeq" id="XP_002430081.1">
    <property type="nucleotide sequence ID" value="XM_002430036.1"/>
</dbReference>
<accession>E0VVD7</accession>
<dbReference type="SUPFAM" id="SSF48452">
    <property type="entry name" value="TPR-like"/>
    <property type="match status" value="2"/>
</dbReference>
<dbReference type="eggNOG" id="KOG0550">
    <property type="taxonomic scope" value="Eukaryota"/>
</dbReference>
<reference evidence="6" key="3">
    <citation type="submission" date="2020-05" db="UniProtKB">
        <authorList>
            <consortium name="EnsemblMetazoa"/>
        </authorList>
    </citation>
    <scope>IDENTIFICATION</scope>
    <source>
        <strain evidence="6">USDA</strain>
    </source>
</reference>
<dbReference type="PROSITE" id="PS00636">
    <property type="entry name" value="DNAJ_1"/>
    <property type="match status" value="1"/>
</dbReference>
<name>E0VVD7_PEDHC</name>
<dbReference type="InterPro" id="IPR013105">
    <property type="entry name" value="TPR_2"/>
</dbReference>
<dbReference type="SUPFAM" id="SSF46565">
    <property type="entry name" value="Chaperone J-domain"/>
    <property type="match status" value="1"/>
</dbReference>
<dbReference type="InterPro" id="IPR011990">
    <property type="entry name" value="TPR-like_helical_dom_sf"/>
</dbReference>
<evidence type="ECO:0000256" key="2">
    <source>
        <dbReference type="ARBA" id="ARBA00022803"/>
    </source>
</evidence>
<protein>
    <recommendedName>
        <fullName evidence="4">J domain-containing protein</fullName>
    </recommendedName>
</protein>
<evidence type="ECO:0000313" key="5">
    <source>
        <dbReference type="EMBL" id="EEB17343.1"/>
    </source>
</evidence>
<dbReference type="VEuPathDB" id="VectorBase:PHUM462210"/>
<dbReference type="EMBL" id="DS235811">
    <property type="protein sequence ID" value="EEB17343.1"/>
    <property type="molecule type" value="Genomic_DNA"/>
</dbReference>
<reference evidence="5" key="2">
    <citation type="submission" date="2007-04" db="EMBL/GenBank/DDBJ databases">
        <title>The genome of the human body louse.</title>
        <authorList>
            <consortium name="The Human Body Louse Genome Consortium"/>
            <person name="Kirkness E."/>
            <person name="Walenz B."/>
            <person name="Hass B."/>
            <person name="Bruggner R."/>
            <person name="Strausberg R."/>
        </authorList>
    </citation>
    <scope>NUCLEOTIDE SEQUENCE</scope>
    <source>
        <strain evidence="5">USDA</strain>
    </source>
</reference>
<dbReference type="PRINTS" id="PR00625">
    <property type="entry name" value="JDOMAIN"/>
</dbReference>
<keyword evidence="7" id="KW-1185">Reference proteome</keyword>
<evidence type="ECO:0000313" key="7">
    <source>
        <dbReference type="Proteomes" id="UP000009046"/>
    </source>
</evidence>
<evidence type="ECO:0000259" key="4">
    <source>
        <dbReference type="PROSITE" id="PS50076"/>
    </source>
</evidence>
<gene>
    <name evidence="6" type="primary">8238448</name>
    <name evidence="5" type="ORF">Phum_PHUM462210</name>
</gene>
<dbReference type="FunCoup" id="E0VVD7">
    <property type="interactions" value="2341"/>
</dbReference>
<dbReference type="Pfam" id="PF13181">
    <property type="entry name" value="TPR_8"/>
    <property type="match status" value="1"/>
</dbReference>
<evidence type="ECO:0000313" key="6">
    <source>
        <dbReference type="EnsemblMetazoa" id="PHUM462210-PA"/>
    </source>
</evidence>
<dbReference type="InterPro" id="IPR018253">
    <property type="entry name" value="DnaJ_domain_CS"/>
</dbReference>
<dbReference type="Gene3D" id="1.10.287.110">
    <property type="entry name" value="DnaJ domain"/>
    <property type="match status" value="1"/>
</dbReference>
<reference evidence="5" key="1">
    <citation type="submission" date="2007-04" db="EMBL/GenBank/DDBJ databases">
        <title>Annotation of Pediculus humanus corporis strain USDA.</title>
        <authorList>
            <person name="Kirkness E."/>
            <person name="Hannick L."/>
            <person name="Hass B."/>
            <person name="Bruggner R."/>
            <person name="Lawson D."/>
            <person name="Bidwell S."/>
            <person name="Joardar V."/>
            <person name="Caler E."/>
            <person name="Walenz B."/>
            <person name="Inman J."/>
            <person name="Schobel S."/>
            <person name="Galinsky K."/>
            <person name="Amedeo P."/>
            <person name="Strausberg R."/>
        </authorList>
    </citation>
    <scope>NUCLEOTIDE SEQUENCE</scope>
    <source>
        <strain evidence="5">USDA</strain>
    </source>
</reference>